<feature type="compositionally biased region" description="Basic and acidic residues" evidence="1">
    <location>
        <begin position="10"/>
        <end position="20"/>
    </location>
</feature>
<reference evidence="2 3" key="1">
    <citation type="submission" date="2015-12" db="EMBL/GenBank/DDBJ databases">
        <title>Draft genome sequence of Moniliophthora roreri, the causal agent of frosty pod rot of cacao.</title>
        <authorList>
            <person name="Aime M.C."/>
            <person name="Diaz-Valderrama J.R."/>
            <person name="Kijpornyongpan T."/>
            <person name="Phillips-Mora W."/>
        </authorList>
    </citation>
    <scope>NUCLEOTIDE SEQUENCE [LARGE SCALE GENOMIC DNA]</scope>
    <source>
        <strain evidence="2 3">MCA 2952</strain>
    </source>
</reference>
<name>A0A0W0FEU9_MONRR</name>
<organism evidence="2 3">
    <name type="scientific">Moniliophthora roreri</name>
    <name type="common">Frosty pod rot fungus</name>
    <name type="synonym">Monilia roreri</name>
    <dbReference type="NCBI Taxonomy" id="221103"/>
    <lineage>
        <taxon>Eukaryota</taxon>
        <taxon>Fungi</taxon>
        <taxon>Dikarya</taxon>
        <taxon>Basidiomycota</taxon>
        <taxon>Agaricomycotina</taxon>
        <taxon>Agaricomycetes</taxon>
        <taxon>Agaricomycetidae</taxon>
        <taxon>Agaricales</taxon>
        <taxon>Marasmiineae</taxon>
        <taxon>Marasmiaceae</taxon>
        <taxon>Moniliophthora</taxon>
    </lineage>
</organism>
<evidence type="ECO:0000256" key="1">
    <source>
        <dbReference type="SAM" id="MobiDB-lite"/>
    </source>
</evidence>
<protein>
    <submittedName>
        <fullName evidence="2">Uncharacterized protein</fullName>
    </submittedName>
</protein>
<evidence type="ECO:0000313" key="2">
    <source>
        <dbReference type="EMBL" id="KTB34856.1"/>
    </source>
</evidence>
<proteinExistence type="predicted"/>
<dbReference type="Proteomes" id="UP000054988">
    <property type="component" value="Unassembled WGS sequence"/>
</dbReference>
<sequence length="151" mass="16457">MIDEEDTDEVENRKGDDREPASGCDDLFEALDEMEKRAWIKQIDLRFQNLIEEGNPEAAKLATNVDALYNKEVLPLPDYALGGSDTVLTGSPHDFHTGAPSLVLPHDVKRLKTKVRTELSPITNVVCSSQADGGFSKNVLCPAALHPIGAS</sequence>
<feature type="region of interest" description="Disordered" evidence="1">
    <location>
        <begin position="1"/>
        <end position="24"/>
    </location>
</feature>
<dbReference type="EMBL" id="LATX01002028">
    <property type="protein sequence ID" value="KTB34856.1"/>
    <property type="molecule type" value="Genomic_DNA"/>
</dbReference>
<dbReference type="AlphaFoldDB" id="A0A0W0FEU9"/>
<accession>A0A0W0FEU9</accession>
<gene>
    <name evidence="2" type="ORF">WG66_12570</name>
</gene>
<comment type="caution">
    <text evidence="2">The sequence shown here is derived from an EMBL/GenBank/DDBJ whole genome shotgun (WGS) entry which is preliminary data.</text>
</comment>
<evidence type="ECO:0000313" key="3">
    <source>
        <dbReference type="Proteomes" id="UP000054988"/>
    </source>
</evidence>